<evidence type="ECO:0000313" key="1">
    <source>
        <dbReference type="EMBL" id="MPL93980.1"/>
    </source>
</evidence>
<name>A0A644VS01_9ZZZZ</name>
<dbReference type="Pfam" id="PF05521">
    <property type="entry name" value="Phage_HCP"/>
    <property type="match status" value="1"/>
</dbReference>
<proteinExistence type="predicted"/>
<comment type="caution">
    <text evidence="1">The sequence shown here is derived from an EMBL/GenBank/DDBJ whole genome shotgun (WGS) entry which is preliminary data.</text>
</comment>
<dbReference type="InterPro" id="IPR038666">
    <property type="entry name" value="SSP1_head-tail_sf"/>
</dbReference>
<dbReference type="Gene3D" id="2.40.10.270">
    <property type="entry name" value="Bacteriophage SPP1 head-tail adaptor protein"/>
    <property type="match status" value="1"/>
</dbReference>
<protein>
    <recommendedName>
        <fullName evidence="2">Head-tail adaptor protein</fullName>
    </recommendedName>
</protein>
<reference evidence="1" key="1">
    <citation type="submission" date="2019-08" db="EMBL/GenBank/DDBJ databases">
        <authorList>
            <person name="Kucharzyk K."/>
            <person name="Murdoch R.W."/>
            <person name="Higgins S."/>
            <person name="Loffler F."/>
        </authorList>
    </citation>
    <scope>NUCLEOTIDE SEQUENCE</scope>
</reference>
<organism evidence="1">
    <name type="scientific">bioreactor metagenome</name>
    <dbReference type="NCBI Taxonomy" id="1076179"/>
    <lineage>
        <taxon>unclassified sequences</taxon>
        <taxon>metagenomes</taxon>
        <taxon>ecological metagenomes</taxon>
    </lineage>
</organism>
<gene>
    <name evidence="1" type="ORF">SDC9_40128</name>
</gene>
<evidence type="ECO:0008006" key="2">
    <source>
        <dbReference type="Google" id="ProtNLM"/>
    </source>
</evidence>
<dbReference type="InterPro" id="IPR008767">
    <property type="entry name" value="Phage_SPP1_head-tail_adaptor"/>
</dbReference>
<sequence>MSAPRLTRPLVLEVPARIADGAGGFGAGWTVRGTLWAGMSAGTGSARAGEDVALGTLPWKIVVRAAPAGSPRRPEAGQRFRDGARIFAILAVAEADPGARYLTCFAREEVVR</sequence>
<accession>A0A644VS01</accession>
<dbReference type="EMBL" id="VSSQ01000410">
    <property type="protein sequence ID" value="MPL93980.1"/>
    <property type="molecule type" value="Genomic_DNA"/>
</dbReference>
<dbReference type="AlphaFoldDB" id="A0A644VS01"/>